<dbReference type="GO" id="GO:0003677">
    <property type="term" value="F:DNA binding"/>
    <property type="evidence" value="ECO:0007669"/>
    <property type="project" value="InterPro"/>
</dbReference>
<proteinExistence type="predicted"/>
<dbReference type="Proteomes" id="UP000319210">
    <property type="component" value="Unassembled WGS sequence"/>
</dbReference>
<dbReference type="InterPro" id="IPR041413">
    <property type="entry name" value="MLTR_LBD"/>
</dbReference>
<feature type="region of interest" description="Disordered" evidence="1">
    <location>
        <begin position="1"/>
        <end position="47"/>
    </location>
</feature>
<dbReference type="PROSITE" id="PS50943">
    <property type="entry name" value="HTH_CROC1"/>
    <property type="match status" value="1"/>
</dbReference>
<dbReference type="PANTHER" id="PTHR35010">
    <property type="entry name" value="BLL4672 PROTEIN-RELATED"/>
    <property type="match status" value="1"/>
</dbReference>
<evidence type="ECO:0000313" key="4">
    <source>
        <dbReference type="Proteomes" id="UP000319210"/>
    </source>
</evidence>
<organism evidence="3 4">
    <name type="scientific">Streptomyces cacaoi</name>
    <dbReference type="NCBI Taxonomy" id="1898"/>
    <lineage>
        <taxon>Bacteria</taxon>
        <taxon>Bacillati</taxon>
        <taxon>Actinomycetota</taxon>
        <taxon>Actinomycetes</taxon>
        <taxon>Kitasatosporales</taxon>
        <taxon>Streptomycetaceae</taxon>
        <taxon>Streptomyces</taxon>
    </lineage>
</organism>
<gene>
    <name evidence="3" type="ORF">SCA03_33450</name>
</gene>
<dbReference type="SMART" id="SM00530">
    <property type="entry name" value="HTH_XRE"/>
    <property type="match status" value="1"/>
</dbReference>
<dbReference type="Gene3D" id="1.10.260.40">
    <property type="entry name" value="lambda repressor-like DNA-binding domains"/>
    <property type="match status" value="1"/>
</dbReference>
<dbReference type="Gene3D" id="3.30.450.180">
    <property type="match status" value="1"/>
</dbReference>
<protein>
    <recommendedName>
        <fullName evidence="2">HTH cro/C1-type domain-containing protein</fullName>
    </recommendedName>
</protein>
<feature type="domain" description="HTH cro/C1-type" evidence="2">
    <location>
        <begin position="80"/>
        <end position="133"/>
    </location>
</feature>
<dbReference type="SUPFAM" id="SSF47413">
    <property type="entry name" value="lambda repressor-like DNA-binding domains"/>
    <property type="match status" value="1"/>
</dbReference>
<name>A0A4Y3QZG3_STRCI</name>
<feature type="region of interest" description="Disordered" evidence="1">
    <location>
        <begin position="319"/>
        <end position="359"/>
    </location>
</feature>
<dbReference type="Pfam" id="PF13560">
    <property type="entry name" value="HTH_31"/>
    <property type="match status" value="1"/>
</dbReference>
<comment type="caution">
    <text evidence="3">The sequence shown here is derived from an EMBL/GenBank/DDBJ whole genome shotgun (WGS) entry which is preliminary data.</text>
</comment>
<sequence length="359" mass="38311">MQSDTASATASVTASDPASDTVPVTASAMAPDPASAMADGTPSGAASGAVVPGAVSALARFLRARRALRRPEELGVPAGARRRVAGLRREEVARLAGVSTDYYVRLEQGRERHPSAQVVDALGRALGLEPDAVAHLHRLARPAPRDRRTPAAQPETDPGLLHMMAAWPHTPAVILDHCLAVPAANALGRALFAGHTHSDDLVRLVFLDPDAEDFYPDWEQVAADTVAGLRDSAGTALDDARLGEVVAEVSARSAAFRELWARHEVRRKTRGSKRFRHPLAGELTLHYESLTVNSAPGLQLVVYRADPGSPAEEALALLGSLTAGDDEDDTSAWTRARPHTRPHTRPRPRSRPGPWGRPA</sequence>
<evidence type="ECO:0000313" key="3">
    <source>
        <dbReference type="EMBL" id="GEB50794.1"/>
    </source>
</evidence>
<accession>A0A4Y3QZG3</accession>
<dbReference type="EMBL" id="BJMM01000015">
    <property type="protein sequence ID" value="GEB50794.1"/>
    <property type="molecule type" value="Genomic_DNA"/>
</dbReference>
<dbReference type="CDD" id="cd00093">
    <property type="entry name" value="HTH_XRE"/>
    <property type="match status" value="1"/>
</dbReference>
<dbReference type="PANTHER" id="PTHR35010:SF2">
    <property type="entry name" value="BLL4672 PROTEIN"/>
    <property type="match status" value="1"/>
</dbReference>
<feature type="compositionally biased region" description="Basic residues" evidence="1">
    <location>
        <begin position="336"/>
        <end position="350"/>
    </location>
</feature>
<reference evidence="3 4" key="1">
    <citation type="submission" date="2019-06" db="EMBL/GenBank/DDBJ databases">
        <title>Whole genome shotgun sequence of Streptomyces cacaoi subsp. cacaoi NBRC 12748.</title>
        <authorList>
            <person name="Hosoyama A."/>
            <person name="Uohara A."/>
            <person name="Ohji S."/>
            <person name="Ichikawa N."/>
        </authorList>
    </citation>
    <scope>NUCLEOTIDE SEQUENCE [LARGE SCALE GENOMIC DNA]</scope>
    <source>
        <strain evidence="3 4">NBRC 12748</strain>
    </source>
</reference>
<dbReference type="Pfam" id="PF17765">
    <property type="entry name" value="MLTR_LBD"/>
    <property type="match status" value="1"/>
</dbReference>
<dbReference type="InterPro" id="IPR010982">
    <property type="entry name" value="Lambda_DNA-bd_dom_sf"/>
</dbReference>
<evidence type="ECO:0000259" key="2">
    <source>
        <dbReference type="PROSITE" id="PS50943"/>
    </source>
</evidence>
<evidence type="ECO:0000256" key="1">
    <source>
        <dbReference type="SAM" id="MobiDB-lite"/>
    </source>
</evidence>
<dbReference type="InterPro" id="IPR001387">
    <property type="entry name" value="Cro/C1-type_HTH"/>
</dbReference>
<dbReference type="RefSeq" id="WP_230988747.1">
    <property type="nucleotide sequence ID" value="NZ_BJMM01000015.1"/>
</dbReference>
<dbReference type="AlphaFoldDB" id="A0A4Y3QZG3"/>
<keyword evidence="4" id="KW-1185">Reference proteome</keyword>